<organism evidence="3 4">
    <name type="scientific">Cryobacterium mannosilyticum</name>
    <dbReference type="NCBI Taxonomy" id="1259190"/>
    <lineage>
        <taxon>Bacteria</taxon>
        <taxon>Bacillati</taxon>
        <taxon>Actinomycetota</taxon>
        <taxon>Actinomycetes</taxon>
        <taxon>Micrococcales</taxon>
        <taxon>Microbacteriaceae</taxon>
        <taxon>Cryobacterium</taxon>
    </lineage>
</organism>
<dbReference type="Pfam" id="PF08378">
    <property type="entry name" value="NERD"/>
    <property type="match status" value="1"/>
</dbReference>
<feature type="domain" description="NERD" evidence="2">
    <location>
        <begin position="52"/>
        <end position="163"/>
    </location>
</feature>
<proteinExistence type="predicted"/>
<dbReference type="RefSeq" id="WP_134507992.1">
    <property type="nucleotide sequence ID" value="NZ_SOFM01000017.1"/>
</dbReference>
<evidence type="ECO:0000313" key="4">
    <source>
        <dbReference type="Proteomes" id="UP000297643"/>
    </source>
</evidence>
<evidence type="ECO:0000256" key="1">
    <source>
        <dbReference type="SAM" id="Phobius"/>
    </source>
</evidence>
<sequence length="269" mass="29327">MAVSRTSMRQRFAAQFIIEKLLREQETKPPRGRLDRFLGRTPLAAASVGWYDGAEGEIEVGAKLATLPPEWAVFHALPIGGHGWDIDHVLVGPGGVVTINTKQHRGQHVSVERRTVLIGERSVPYIRHARFEAERITLLVQGRRPLADPVHPAVVFVNPRSLRYRSLPDDVKVLDARHLVEWLTGLPVVLGPAARLGIIEVLDNPQMWEGLSVDGGAGLMERFTALEAEVRAARLQRRVLCPLELALGGAVSAGLIAVLAGLIGTLFGG</sequence>
<comment type="caution">
    <text evidence="3">The sequence shown here is derived from an EMBL/GenBank/DDBJ whole genome shotgun (WGS) entry which is preliminary data.</text>
</comment>
<accession>A0A4R8WC93</accession>
<evidence type="ECO:0000259" key="2">
    <source>
        <dbReference type="PROSITE" id="PS50965"/>
    </source>
</evidence>
<dbReference type="EMBL" id="SOFM01000017">
    <property type="protein sequence ID" value="TFC05098.1"/>
    <property type="molecule type" value="Genomic_DNA"/>
</dbReference>
<dbReference type="InterPro" id="IPR011528">
    <property type="entry name" value="NERD"/>
</dbReference>
<dbReference type="AlphaFoldDB" id="A0A4R8WC93"/>
<protein>
    <submittedName>
        <fullName evidence="3">NERD domain-containing protein</fullName>
    </submittedName>
</protein>
<keyword evidence="4" id="KW-1185">Reference proteome</keyword>
<dbReference type="Proteomes" id="UP000297643">
    <property type="component" value="Unassembled WGS sequence"/>
</dbReference>
<keyword evidence="1" id="KW-1133">Transmembrane helix</keyword>
<keyword evidence="1" id="KW-0472">Membrane</keyword>
<keyword evidence="1" id="KW-0812">Transmembrane</keyword>
<name>A0A4R8WC93_9MICO</name>
<reference evidence="3 4" key="1">
    <citation type="submission" date="2019-03" db="EMBL/GenBank/DDBJ databases">
        <title>Genomics of glacier-inhabiting Cryobacterium strains.</title>
        <authorList>
            <person name="Liu Q."/>
            <person name="Xin Y.-H."/>
        </authorList>
    </citation>
    <scope>NUCLEOTIDE SEQUENCE [LARGE SCALE GENOMIC DNA]</scope>
    <source>
        <strain evidence="3 4">RHLT2-21</strain>
    </source>
</reference>
<dbReference type="PROSITE" id="PS50965">
    <property type="entry name" value="NERD"/>
    <property type="match status" value="1"/>
</dbReference>
<evidence type="ECO:0000313" key="3">
    <source>
        <dbReference type="EMBL" id="TFC05098.1"/>
    </source>
</evidence>
<gene>
    <name evidence="3" type="ORF">E3O32_06940</name>
</gene>
<feature type="transmembrane region" description="Helical" evidence="1">
    <location>
        <begin position="245"/>
        <end position="267"/>
    </location>
</feature>